<gene>
    <name evidence="1" type="ORF">F4821DRAFT_92768</name>
</gene>
<organism evidence="1 2">
    <name type="scientific">Hypoxylon rubiginosum</name>
    <dbReference type="NCBI Taxonomy" id="110542"/>
    <lineage>
        <taxon>Eukaryota</taxon>
        <taxon>Fungi</taxon>
        <taxon>Dikarya</taxon>
        <taxon>Ascomycota</taxon>
        <taxon>Pezizomycotina</taxon>
        <taxon>Sordariomycetes</taxon>
        <taxon>Xylariomycetidae</taxon>
        <taxon>Xylariales</taxon>
        <taxon>Hypoxylaceae</taxon>
        <taxon>Hypoxylon</taxon>
    </lineage>
</organism>
<name>A0ACC0D6A6_9PEZI</name>
<evidence type="ECO:0000313" key="1">
    <source>
        <dbReference type="EMBL" id="KAI6088288.1"/>
    </source>
</evidence>
<protein>
    <submittedName>
        <fullName evidence="1">HAD-like domain-containing protein</fullName>
    </submittedName>
</protein>
<sequence>MATKKVIAFDLYGTLLSTESIAHELARFYGEENGKSLAASWRRYQLEYTWRLNSMGEYRDFSEVTRSALCHAVAEHGLELSTRGADAFMKDYDELHVFPEIPSALKLLEQNSDLIDAYVFSNGTDDMIRNSINTSPDLGPHADSSVHRQR</sequence>
<dbReference type="Proteomes" id="UP001497680">
    <property type="component" value="Unassembled WGS sequence"/>
</dbReference>
<keyword evidence="2" id="KW-1185">Reference proteome</keyword>
<dbReference type="EMBL" id="MU394302">
    <property type="protein sequence ID" value="KAI6088288.1"/>
    <property type="molecule type" value="Genomic_DNA"/>
</dbReference>
<accession>A0ACC0D6A6</accession>
<proteinExistence type="predicted"/>
<comment type="caution">
    <text evidence="1">The sequence shown here is derived from an EMBL/GenBank/DDBJ whole genome shotgun (WGS) entry which is preliminary data.</text>
</comment>
<evidence type="ECO:0000313" key="2">
    <source>
        <dbReference type="Proteomes" id="UP001497680"/>
    </source>
</evidence>
<reference evidence="1 2" key="1">
    <citation type="journal article" date="2022" name="New Phytol.">
        <title>Ecological generalism drives hyperdiversity of secondary metabolite gene clusters in xylarialean endophytes.</title>
        <authorList>
            <person name="Franco M.E.E."/>
            <person name="Wisecaver J.H."/>
            <person name="Arnold A.E."/>
            <person name="Ju Y.M."/>
            <person name="Slot J.C."/>
            <person name="Ahrendt S."/>
            <person name="Moore L.P."/>
            <person name="Eastman K.E."/>
            <person name="Scott K."/>
            <person name="Konkel Z."/>
            <person name="Mondo S.J."/>
            <person name="Kuo A."/>
            <person name="Hayes R.D."/>
            <person name="Haridas S."/>
            <person name="Andreopoulos B."/>
            <person name="Riley R."/>
            <person name="LaButti K."/>
            <person name="Pangilinan J."/>
            <person name="Lipzen A."/>
            <person name="Amirebrahimi M."/>
            <person name="Yan J."/>
            <person name="Adam C."/>
            <person name="Keymanesh K."/>
            <person name="Ng V."/>
            <person name="Louie K."/>
            <person name="Northen T."/>
            <person name="Drula E."/>
            <person name="Henrissat B."/>
            <person name="Hsieh H.M."/>
            <person name="Youens-Clark K."/>
            <person name="Lutzoni F."/>
            <person name="Miadlikowska J."/>
            <person name="Eastwood D.C."/>
            <person name="Hamelin R.C."/>
            <person name="Grigoriev I.V."/>
            <person name="U'Ren J.M."/>
        </authorList>
    </citation>
    <scope>NUCLEOTIDE SEQUENCE [LARGE SCALE GENOMIC DNA]</scope>
    <source>
        <strain evidence="1 2">ER1909</strain>
    </source>
</reference>